<feature type="transmembrane region" description="Helical" evidence="9">
    <location>
        <begin position="1013"/>
        <end position="1032"/>
    </location>
</feature>
<keyword evidence="7" id="KW-0406">Ion transport</keyword>
<dbReference type="Pfam" id="PF03733">
    <property type="entry name" value="YccF"/>
    <property type="match status" value="1"/>
</dbReference>
<evidence type="ECO:0000256" key="1">
    <source>
        <dbReference type="ARBA" id="ARBA00004127"/>
    </source>
</evidence>
<feature type="transmembrane region" description="Helical" evidence="9">
    <location>
        <begin position="270"/>
        <end position="295"/>
    </location>
</feature>
<keyword evidence="6 9" id="KW-1133">Transmembrane helix</keyword>
<feature type="transmembrane region" description="Helical" evidence="9">
    <location>
        <begin position="592"/>
        <end position="612"/>
    </location>
</feature>
<comment type="similarity">
    <text evidence="2">Belongs to the Ca(2+):cation antiporter (CaCA) (TC 2.A.19) family.</text>
</comment>
<evidence type="ECO:0000256" key="4">
    <source>
        <dbReference type="ARBA" id="ARBA00022553"/>
    </source>
</evidence>
<evidence type="ECO:0000259" key="10">
    <source>
        <dbReference type="Pfam" id="PF01699"/>
    </source>
</evidence>
<dbReference type="PANTHER" id="PTHR31503">
    <property type="entry name" value="VACUOLAR CALCIUM ION TRANSPORTER"/>
    <property type="match status" value="1"/>
</dbReference>
<evidence type="ECO:0000256" key="7">
    <source>
        <dbReference type="ARBA" id="ARBA00023065"/>
    </source>
</evidence>
<dbReference type="AlphaFoldDB" id="A0A0W4ZNP7"/>
<evidence type="ECO:0000256" key="8">
    <source>
        <dbReference type="ARBA" id="ARBA00023136"/>
    </source>
</evidence>
<dbReference type="FunFam" id="1.20.1420.30:FF:000014">
    <property type="entry name" value="Cation/H+ exchanger protein 2"/>
    <property type="match status" value="1"/>
</dbReference>
<evidence type="ECO:0000259" key="11">
    <source>
        <dbReference type="Pfam" id="PF03733"/>
    </source>
</evidence>
<dbReference type="GO" id="GO:0000329">
    <property type="term" value="C:fungal-type vacuole membrane"/>
    <property type="evidence" value="ECO:0007669"/>
    <property type="project" value="EnsemblFungi"/>
</dbReference>
<comment type="subcellular location">
    <subcellularLocation>
        <location evidence="1">Endomembrane system</location>
        <topology evidence="1">Multi-pass membrane protein</topology>
    </subcellularLocation>
</comment>
<dbReference type="EMBL" id="LFWA01000008">
    <property type="protein sequence ID" value="KTW29958.1"/>
    <property type="molecule type" value="Genomic_DNA"/>
</dbReference>
<keyword evidence="3" id="KW-0813">Transport</keyword>
<feature type="transmembrane region" description="Helical" evidence="9">
    <location>
        <begin position="423"/>
        <end position="445"/>
    </location>
</feature>
<protein>
    <submittedName>
        <fullName evidence="12">Calcium/proton exchanger</fullName>
    </submittedName>
</protein>
<feature type="transmembrane region" description="Helical" evidence="9">
    <location>
        <begin position="952"/>
        <end position="970"/>
    </location>
</feature>
<gene>
    <name evidence="12" type="ORF">T551_01902</name>
</gene>
<dbReference type="InterPro" id="IPR044880">
    <property type="entry name" value="NCX_ion-bd_dom_sf"/>
</dbReference>
<dbReference type="GO" id="GO:0005789">
    <property type="term" value="C:endoplasmic reticulum membrane"/>
    <property type="evidence" value="ECO:0007669"/>
    <property type="project" value="EnsemblFungi"/>
</dbReference>
<feature type="transmembrane region" description="Helical" evidence="9">
    <location>
        <begin position="526"/>
        <end position="548"/>
    </location>
</feature>
<keyword evidence="13" id="KW-1185">Reference proteome</keyword>
<feature type="domain" description="Sodium/calcium exchanger membrane region" evidence="10">
    <location>
        <begin position="526"/>
        <end position="642"/>
    </location>
</feature>
<dbReference type="eggNOG" id="KOG1397">
    <property type="taxonomic scope" value="Eukaryota"/>
</dbReference>
<evidence type="ECO:0000256" key="2">
    <source>
        <dbReference type="ARBA" id="ARBA00008170"/>
    </source>
</evidence>
<dbReference type="GO" id="GO:0006874">
    <property type="term" value="P:intracellular calcium ion homeostasis"/>
    <property type="evidence" value="ECO:0007669"/>
    <property type="project" value="TreeGrafter"/>
</dbReference>
<keyword evidence="5 9" id="KW-0812">Transmembrane</keyword>
<feature type="domain" description="Inner membrane component" evidence="11">
    <location>
        <begin position="267"/>
        <end position="320"/>
    </location>
</feature>
<feature type="transmembrane region" description="Helical" evidence="9">
    <location>
        <begin position="560"/>
        <end position="580"/>
    </location>
</feature>
<dbReference type="GeneID" id="28940420"/>
<feature type="transmembrane region" description="Helical" evidence="9">
    <location>
        <begin position="396"/>
        <end position="417"/>
    </location>
</feature>
<organism evidence="12 13">
    <name type="scientific">Pneumocystis jirovecii (strain RU7)</name>
    <name type="common">Human pneumocystis pneumonia agent</name>
    <dbReference type="NCBI Taxonomy" id="1408657"/>
    <lineage>
        <taxon>Eukaryota</taxon>
        <taxon>Fungi</taxon>
        <taxon>Dikarya</taxon>
        <taxon>Ascomycota</taxon>
        <taxon>Taphrinomycotina</taxon>
        <taxon>Pneumocystomycetes</taxon>
        <taxon>Pneumocystaceae</taxon>
        <taxon>Pneumocystis</taxon>
    </lineage>
</organism>
<dbReference type="GO" id="GO:1990816">
    <property type="term" value="C:vacuole-mitochondrion membrane contact site"/>
    <property type="evidence" value="ECO:0007669"/>
    <property type="project" value="EnsemblFungi"/>
</dbReference>
<dbReference type="GO" id="GO:0015369">
    <property type="term" value="F:calcium:proton antiporter activity"/>
    <property type="evidence" value="ECO:0007669"/>
    <property type="project" value="EnsemblFungi"/>
</dbReference>
<reference evidence="13" key="1">
    <citation type="journal article" date="2016" name="Nat. Commun.">
        <title>Genome analysis of three Pneumocystis species reveals adaptation mechanisms to life exclusively in mammalian hosts.</title>
        <authorList>
            <person name="Ma L."/>
            <person name="Chen Z."/>
            <person name="Huang D.W."/>
            <person name="Kutty G."/>
            <person name="Ishihara M."/>
            <person name="Wang H."/>
            <person name="Abouelleil A."/>
            <person name="Bishop L."/>
            <person name="Davey E."/>
            <person name="Deng R."/>
            <person name="Deng X."/>
            <person name="Fan L."/>
            <person name="Fantoni G."/>
            <person name="Fitzgerald M."/>
            <person name="Gogineni E."/>
            <person name="Goldberg J.M."/>
            <person name="Handley G."/>
            <person name="Hu X."/>
            <person name="Huber C."/>
            <person name="Jiao X."/>
            <person name="Jones K."/>
            <person name="Levin J.Z."/>
            <person name="Liu Y."/>
            <person name="Macdonald P."/>
            <person name="Melnikov A."/>
            <person name="Raley C."/>
            <person name="Sassi M."/>
            <person name="Sherman B.T."/>
            <person name="Song X."/>
            <person name="Sykes S."/>
            <person name="Tran B."/>
            <person name="Walsh L."/>
            <person name="Xia Y."/>
            <person name="Yang J."/>
            <person name="Young S."/>
            <person name="Zeng Q."/>
            <person name="Zheng X."/>
            <person name="Stephens R."/>
            <person name="Nusbaum C."/>
            <person name="Birren B.W."/>
            <person name="Azadi P."/>
            <person name="Lempicki R.A."/>
            <person name="Cuomo C.A."/>
            <person name="Kovacs J.A."/>
        </authorList>
    </citation>
    <scope>NUCLEOTIDE SEQUENCE [LARGE SCALE GENOMIC DNA]</scope>
    <source>
        <strain evidence="13">RU7</strain>
    </source>
</reference>
<dbReference type="RefSeq" id="XP_018229519.1">
    <property type="nucleotide sequence ID" value="XM_018374165.1"/>
</dbReference>
<accession>A0A0W4ZNP7</accession>
<feature type="transmembrane region" description="Helical" evidence="9">
    <location>
        <begin position="990"/>
        <end position="1007"/>
    </location>
</feature>
<evidence type="ECO:0000256" key="9">
    <source>
        <dbReference type="SAM" id="Phobius"/>
    </source>
</evidence>
<evidence type="ECO:0000256" key="3">
    <source>
        <dbReference type="ARBA" id="ARBA00022448"/>
    </source>
</evidence>
<keyword evidence="4" id="KW-0597">Phosphoprotein</keyword>
<name>A0A0W4ZNP7_PNEJ7</name>
<dbReference type="VEuPathDB" id="FungiDB:T551_01902"/>
<dbReference type="OrthoDB" id="16982at2759"/>
<feature type="domain" description="Sodium/calcium exchanger membrane region" evidence="10">
    <location>
        <begin position="880"/>
        <end position="1028"/>
    </location>
</feature>
<sequence>MEKKDIGLSSYASKGSFRTANSQISENECNTDDSPLDISNTCTGNPHHYHQTSSFDSTSTIRYSSSNISHQQNRNTSNFVSSSTFPYGNRYNQRTVSAASTTSSKQANLSNPRYKRHIVKVISHPQRGYFSAEDGENEIEIDEETGFSEFDSEFRNKILKKKKSFKGDYGKSKTVINEIDEDAIGDEYESFEKLMCDNDENTSISHSIDSEGSFTLKERQDAINKTHPFGIRLWKPALYKKTRSVQKTAEGDIHSTPGGPIFSKDIIGNILWTLCFGWWLALIALIASFICYIFIVGQPDKDYSRVLRGLSCYVFYPFGQYVELKPEEAYAEEDEGEGHSISEYADLEIAEHSNLPIQGIVGRQRENIDSISDTESLFSSFNESNNNAKKKGRRRLFGRGQWSFGRIVFFLLFYSIIAPLLLLISAFCWLIVFTMPMAKVTYLLFDHMRRHPLSIVFHSDFRRGGSSNPTILVCTYRAFGLKYYQYTVDGVNIFFINLMFIVLFTISDEYILGNIFGHNYFITSSATIFVLSLLSIVSLSYLVGMAVASISAQSSIGMGAAINAFFGSVVEVYLYCIALNQGKARLVEGSVVGSVLAGVLLMPGLSMCAGAIRRKTQRFNAKSAGVTSTMLLFAVIGAFAPTLFYQIYGTYELKCLPCLKNNYIHNCQRCKFDQSYTPNDPFYQSSVKPFTYICALTLILSYLIGLWFTLRTHAAMIWQTPITASVLVAPREGITSRLIKTPIRQSQIFKKIIPKSFLEYQSNKRYNTAFTSCHNNDICHQNIISNNLQQNSIISYIQDSFKPEDIIHSETNATINSIGLTLEAQESIIQNQNTNEYEQSQNDRFRKNLLNSQSYIHESEGNEHENNAGHGAPSWSLKKSTLILLTSTLLYSVVAEMLVNTVDVVLQNFHIDEKFLGFTLFALVPNTTEFMNAISFATNGNIALSMEIGSAYALQVCLLQIPCLVAYSAFKNIGKQELLSYTFSLVFPRWDLICVILCVFLLAYVYSEGKSNYFKGSILILSYTVLLMGYYFTPINIQSFSSFVIENKYTILQKL</sequence>
<dbReference type="GO" id="GO:0015385">
    <property type="term" value="F:sodium:proton antiporter activity"/>
    <property type="evidence" value="ECO:0007669"/>
    <property type="project" value="EnsemblFungi"/>
</dbReference>
<keyword evidence="8 9" id="KW-0472">Membrane</keyword>
<evidence type="ECO:0000256" key="5">
    <source>
        <dbReference type="ARBA" id="ARBA00022692"/>
    </source>
</evidence>
<evidence type="ECO:0000313" key="12">
    <source>
        <dbReference type="EMBL" id="KTW29958.1"/>
    </source>
</evidence>
<proteinExistence type="inferred from homology"/>
<dbReference type="InterPro" id="IPR004713">
    <property type="entry name" value="CaH_exchang"/>
</dbReference>
<feature type="transmembrane region" description="Helical" evidence="9">
    <location>
        <begin position="624"/>
        <end position="647"/>
    </location>
</feature>
<dbReference type="Pfam" id="PF01699">
    <property type="entry name" value="Na_Ca_ex"/>
    <property type="match status" value="2"/>
</dbReference>
<dbReference type="Gene3D" id="1.20.1420.30">
    <property type="entry name" value="NCX, central ion-binding region"/>
    <property type="match status" value="2"/>
</dbReference>
<dbReference type="Proteomes" id="UP000053447">
    <property type="component" value="Unassembled WGS sequence"/>
</dbReference>
<dbReference type="PANTHER" id="PTHR31503:SF10">
    <property type="entry name" value="VNX1 PROTEIN"/>
    <property type="match status" value="1"/>
</dbReference>
<comment type="caution">
    <text evidence="12">The sequence shown here is derived from an EMBL/GenBank/DDBJ whole genome shotgun (WGS) entry which is preliminary data.</text>
</comment>
<dbReference type="GO" id="GO:0015386">
    <property type="term" value="F:potassium:proton antiporter activity"/>
    <property type="evidence" value="ECO:0007669"/>
    <property type="project" value="EnsemblFungi"/>
</dbReference>
<feature type="transmembrane region" description="Helical" evidence="9">
    <location>
        <begin position="486"/>
        <end position="506"/>
    </location>
</feature>
<evidence type="ECO:0000256" key="6">
    <source>
        <dbReference type="ARBA" id="ARBA00022989"/>
    </source>
</evidence>
<dbReference type="InterPro" id="IPR004837">
    <property type="entry name" value="NaCa_Exmemb"/>
</dbReference>
<dbReference type="STRING" id="1408657.A0A0W4ZNP7"/>
<dbReference type="InterPro" id="IPR005185">
    <property type="entry name" value="YccF"/>
</dbReference>
<evidence type="ECO:0000313" key="13">
    <source>
        <dbReference type="Proteomes" id="UP000053447"/>
    </source>
</evidence>
<feature type="transmembrane region" description="Helical" evidence="9">
    <location>
        <begin position="690"/>
        <end position="710"/>
    </location>
</feature>